<dbReference type="VEuPathDB" id="FungiDB:PHYBLDRAFT_148305"/>
<name>A0A167LTT9_PHYB8</name>
<evidence type="ECO:0008006" key="3">
    <source>
        <dbReference type="Google" id="ProtNLM"/>
    </source>
</evidence>
<dbReference type="GeneID" id="28992975"/>
<dbReference type="OrthoDB" id="5598606at2759"/>
<keyword evidence="2" id="KW-1185">Reference proteome</keyword>
<dbReference type="PANTHER" id="PTHR47163:SF2">
    <property type="entry name" value="SI:DKEY-17M8.2"/>
    <property type="match status" value="1"/>
</dbReference>
<gene>
    <name evidence="1" type="ORF">PHYBLDRAFT_148305</name>
</gene>
<dbReference type="RefSeq" id="XP_018289128.1">
    <property type="nucleotide sequence ID" value="XM_018432069.1"/>
</dbReference>
<evidence type="ECO:0000313" key="2">
    <source>
        <dbReference type="Proteomes" id="UP000077315"/>
    </source>
</evidence>
<organism evidence="1 2">
    <name type="scientific">Phycomyces blakesleeanus (strain ATCC 8743b / DSM 1359 / FGSC 10004 / NBRC 33097 / NRRL 1555)</name>
    <dbReference type="NCBI Taxonomy" id="763407"/>
    <lineage>
        <taxon>Eukaryota</taxon>
        <taxon>Fungi</taxon>
        <taxon>Fungi incertae sedis</taxon>
        <taxon>Mucoromycota</taxon>
        <taxon>Mucoromycotina</taxon>
        <taxon>Mucoromycetes</taxon>
        <taxon>Mucorales</taxon>
        <taxon>Phycomycetaceae</taxon>
        <taxon>Phycomyces</taxon>
    </lineage>
</organism>
<dbReference type="InParanoid" id="A0A167LTT9"/>
<dbReference type="Proteomes" id="UP000077315">
    <property type="component" value="Unassembled WGS sequence"/>
</dbReference>
<dbReference type="EMBL" id="KV440987">
    <property type="protein sequence ID" value="OAD71088.1"/>
    <property type="molecule type" value="Genomic_DNA"/>
</dbReference>
<reference evidence="2" key="1">
    <citation type="submission" date="2015-06" db="EMBL/GenBank/DDBJ databases">
        <title>Expansion of signal transduction pathways in fungi by whole-genome duplication.</title>
        <authorList>
            <consortium name="DOE Joint Genome Institute"/>
            <person name="Corrochano L.M."/>
            <person name="Kuo A."/>
            <person name="Marcet-Houben M."/>
            <person name="Polaino S."/>
            <person name="Salamov A."/>
            <person name="Villalobos J.M."/>
            <person name="Alvarez M.I."/>
            <person name="Avalos J."/>
            <person name="Benito E.P."/>
            <person name="Benoit I."/>
            <person name="Burger G."/>
            <person name="Camino L.P."/>
            <person name="Canovas D."/>
            <person name="Cerda-Olmedo E."/>
            <person name="Cheng J.-F."/>
            <person name="Dominguez A."/>
            <person name="Elias M."/>
            <person name="Eslava A.P."/>
            <person name="Glaser F."/>
            <person name="Grimwood J."/>
            <person name="Gutierrez G."/>
            <person name="Heitman J."/>
            <person name="Henrissat B."/>
            <person name="Iturriaga E.A."/>
            <person name="Lang B.F."/>
            <person name="Lavin J.L."/>
            <person name="Lee S."/>
            <person name="Li W."/>
            <person name="Lindquist E."/>
            <person name="Lopez-Garcia S."/>
            <person name="Luque E.M."/>
            <person name="Marcos A.T."/>
            <person name="Martin J."/>
            <person name="McCluskey K."/>
            <person name="Medina H.R."/>
            <person name="Miralles-Duran A."/>
            <person name="Miyazaki A."/>
            <person name="Munoz-Torres E."/>
            <person name="Oguiza J.A."/>
            <person name="Ohm R."/>
            <person name="Olmedo M."/>
            <person name="Orejas M."/>
            <person name="Ortiz-Castellanos L."/>
            <person name="Pisabarro A.G."/>
            <person name="Rodriguez-Romero J."/>
            <person name="Ruiz-Herrera J."/>
            <person name="Ruiz-Vazquez R."/>
            <person name="Sanz C."/>
            <person name="Schackwitz W."/>
            <person name="Schmutz J."/>
            <person name="Shahriari M."/>
            <person name="Shelest E."/>
            <person name="Silva-Franco F."/>
            <person name="Soanes D."/>
            <person name="Syed K."/>
            <person name="Tagua V.G."/>
            <person name="Talbot N.J."/>
            <person name="Thon M."/>
            <person name="De vries R.P."/>
            <person name="Wiebenga A."/>
            <person name="Yadav J.S."/>
            <person name="Braun E.L."/>
            <person name="Baker S."/>
            <person name="Garre V."/>
            <person name="Horwitz B."/>
            <person name="Torres-Martinez S."/>
            <person name="Idnurm A."/>
            <person name="Herrera-Estrella A."/>
            <person name="Gabaldon T."/>
            <person name="Grigoriev I.V."/>
        </authorList>
    </citation>
    <scope>NUCLEOTIDE SEQUENCE [LARGE SCALE GENOMIC DNA]</scope>
    <source>
        <strain evidence="2">NRRL 1555(-)</strain>
    </source>
</reference>
<sequence>MNYQSSLSVRPLSIPPLSYVMASTYTFEVAKHSMDYIFEKDRDYSYRCSEVNSMGATYCKRERKSERLDSFFAQSHLSYDVVMQEIYYWLNRIPRMTMGVMLDVSPETIRHLIASIHQLIQMDLTNNDMRIGGIDVNSQFIIVEIDESKFGKRKHHQRHRVEGVWVLGSTEKTAERKTFLVTVPQRDAATLLQAVYGGLSSVVDMNYTHRTVNHNVEYVISDGLWNGIKMNCKARL</sequence>
<accession>A0A167LTT9</accession>
<proteinExistence type="predicted"/>
<dbReference type="AlphaFoldDB" id="A0A167LTT9"/>
<evidence type="ECO:0000313" key="1">
    <source>
        <dbReference type="EMBL" id="OAD71088.1"/>
    </source>
</evidence>
<protein>
    <recommendedName>
        <fullName evidence="3">ISXO2-like transposase domain-containing protein</fullName>
    </recommendedName>
</protein>
<dbReference type="PANTHER" id="PTHR47163">
    <property type="entry name" value="DDE_TNP_IS1595 DOMAIN-CONTAINING PROTEIN"/>
    <property type="match status" value="1"/>
</dbReference>
<dbReference type="InterPro" id="IPR053164">
    <property type="entry name" value="IS1016-like_transposase"/>
</dbReference>